<reference evidence="5" key="1">
    <citation type="submission" date="2014-06" db="EMBL/GenBank/DDBJ databases">
        <authorList>
            <person name="Winans N.J."/>
            <person name="Newell P.D."/>
            <person name="Douglas A.E."/>
        </authorList>
    </citation>
    <scope>NUCLEOTIDE SEQUENCE [LARGE SCALE GENOMIC DNA]</scope>
</reference>
<keyword evidence="1" id="KW-0805">Transcription regulation</keyword>
<protein>
    <recommendedName>
        <fullName evidence="3">IclR-ED domain-containing protein</fullName>
    </recommendedName>
</protein>
<dbReference type="GO" id="GO:0003700">
    <property type="term" value="F:DNA-binding transcription factor activity"/>
    <property type="evidence" value="ECO:0007669"/>
    <property type="project" value="TreeGrafter"/>
</dbReference>
<proteinExistence type="predicted"/>
<dbReference type="InterPro" id="IPR014757">
    <property type="entry name" value="Tscrpt_reg_IclR_C"/>
</dbReference>
<sequence length="215" mass="24114">MIDLPSATIHRILQALCREGALDQNPVTRRYKIGTSYIAMLEEIFKNSFRDRMRHIMQEIAVELKCSVYLSLSKGSQMLCIDRVATEKSVLVIPYDIGETRSLGIGAAGIALLAMESESFVETILHKNKEVYKKYNLNPDTVKNMVKNCALNGYSYNPGYFIMGISGLGVAFKDSETQRNVAINVALLNHEVSDLKKRTKIANVIMKYTKLASLK</sequence>
<dbReference type="GO" id="GO:0003677">
    <property type="term" value="F:DNA binding"/>
    <property type="evidence" value="ECO:0007669"/>
    <property type="project" value="TreeGrafter"/>
</dbReference>
<evidence type="ECO:0000313" key="4">
    <source>
        <dbReference type="EMBL" id="OUJ11516.1"/>
    </source>
</evidence>
<dbReference type="PROSITE" id="PS51078">
    <property type="entry name" value="ICLR_ED"/>
    <property type="match status" value="1"/>
</dbReference>
<dbReference type="InterPro" id="IPR050707">
    <property type="entry name" value="HTH_MetabolicPath_Reg"/>
</dbReference>
<dbReference type="AlphaFoldDB" id="A0A252BSK7"/>
<dbReference type="SUPFAM" id="SSF55781">
    <property type="entry name" value="GAF domain-like"/>
    <property type="match status" value="1"/>
</dbReference>
<keyword evidence="5" id="KW-1185">Reference proteome</keyword>
<evidence type="ECO:0000259" key="3">
    <source>
        <dbReference type="PROSITE" id="PS51078"/>
    </source>
</evidence>
<dbReference type="GO" id="GO:0045892">
    <property type="term" value="P:negative regulation of DNA-templated transcription"/>
    <property type="evidence" value="ECO:0007669"/>
    <property type="project" value="TreeGrafter"/>
</dbReference>
<dbReference type="STRING" id="1236501.GCA_000613865_02320"/>
<keyword evidence="2" id="KW-0804">Transcription</keyword>
<dbReference type="PANTHER" id="PTHR30136:SF39">
    <property type="entry name" value="TRANSCRIPTIONAL REGULATORY PROTEIN"/>
    <property type="match status" value="1"/>
</dbReference>
<gene>
    <name evidence="4" type="ORF">HK26_05990</name>
</gene>
<dbReference type="Gene3D" id="1.10.10.10">
    <property type="entry name" value="Winged helix-like DNA-binding domain superfamily/Winged helix DNA-binding domain"/>
    <property type="match status" value="1"/>
</dbReference>
<comment type="caution">
    <text evidence="4">The sequence shown here is derived from an EMBL/GenBank/DDBJ whole genome shotgun (WGS) entry which is preliminary data.</text>
</comment>
<dbReference type="Gene3D" id="3.30.450.40">
    <property type="match status" value="1"/>
</dbReference>
<organism evidence="4 5">
    <name type="scientific">Acetobacter okinawensis</name>
    <dbReference type="NCBI Taxonomy" id="1076594"/>
    <lineage>
        <taxon>Bacteria</taxon>
        <taxon>Pseudomonadati</taxon>
        <taxon>Pseudomonadota</taxon>
        <taxon>Alphaproteobacteria</taxon>
        <taxon>Acetobacterales</taxon>
        <taxon>Acetobacteraceae</taxon>
        <taxon>Acetobacter</taxon>
    </lineage>
</organism>
<dbReference type="Pfam" id="PF01614">
    <property type="entry name" value="IclR_C"/>
    <property type="match status" value="1"/>
</dbReference>
<feature type="domain" description="IclR-ED" evidence="3">
    <location>
        <begin position="29"/>
        <end position="215"/>
    </location>
</feature>
<name>A0A252BSK7_9PROT</name>
<evidence type="ECO:0000256" key="2">
    <source>
        <dbReference type="ARBA" id="ARBA00023163"/>
    </source>
</evidence>
<dbReference type="InterPro" id="IPR029016">
    <property type="entry name" value="GAF-like_dom_sf"/>
</dbReference>
<dbReference type="EMBL" id="JOPJ01000026">
    <property type="protein sequence ID" value="OUJ11516.1"/>
    <property type="molecule type" value="Genomic_DNA"/>
</dbReference>
<accession>A0A252BSK7</accession>
<evidence type="ECO:0000256" key="1">
    <source>
        <dbReference type="ARBA" id="ARBA00023015"/>
    </source>
</evidence>
<dbReference type="Proteomes" id="UP000194931">
    <property type="component" value="Unassembled WGS sequence"/>
</dbReference>
<dbReference type="PANTHER" id="PTHR30136">
    <property type="entry name" value="HELIX-TURN-HELIX TRANSCRIPTIONAL REGULATOR, ICLR FAMILY"/>
    <property type="match status" value="1"/>
</dbReference>
<evidence type="ECO:0000313" key="5">
    <source>
        <dbReference type="Proteomes" id="UP000194931"/>
    </source>
</evidence>
<dbReference type="InterPro" id="IPR036388">
    <property type="entry name" value="WH-like_DNA-bd_sf"/>
</dbReference>